<name>A0AAE0AIM5_9ROSI</name>
<gene>
    <name evidence="1" type="ORF">Dsin_012732</name>
</gene>
<evidence type="ECO:0000313" key="2">
    <source>
        <dbReference type="Proteomes" id="UP001281410"/>
    </source>
</evidence>
<dbReference type="EMBL" id="JANJYJ010000004">
    <property type="protein sequence ID" value="KAK3218762.1"/>
    <property type="molecule type" value="Genomic_DNA"/>
</dbReference>
<dbReference type="AlphaFoldDB" id="A0AAE0AIM5"/>
<comment type="caution">
    <text evidence="1">The sequence shown here is derived from an EMBL/GenBank/DDBJ whole genome shotgun (WGS) entry which is preliminary data.</text>
</comment>
<reference evidence="1" key="1">
    <citation type="journal article" date="2023" name="Plant J.">
        <title>Genome sequences and population genomics provide insights into the demographic history, inbreeding, and mutation load of two 'living fossil' tree species of Dipteronia.</title>
        <authorList>
            <person name="Feng Y."/>
            <person name="Comes H.P."/>
            <person name="Chen J."/>
            <person name="Zhu S."/>
            <person name="Lu R."/>
            <person name="Zhang X."/>
            <person name="Li P."/>
            <person name="Qiu J."/>
            <person name="Olsen K.M."/>
            <person name="Qiu Y."/>
        </authorList>
    </citation>
    <scope>NUCLEOTIDE SEQUENCE</scope>
    <source>
        <strain evidence="1">NBL</strain>
    </source>
</reference>
<keyword evidence="2" id="KW-1185">Reference proteome</keyword>
<evidence type="ECO:0000313" key="1">
    <source>
        <dbReference type="EMBL" id="KAK3218762.1"/>
    </source>
</evidence>
<organism evidence="1 2">
    <name type="scientific">Dipteronia sinensis</name>
    <dbReference type="NCBI Taxonomy" id="43782"/>
    <lineage>
        <taxon>Eukaryota</taxon>
        <taxon>Viridiplantae</taxon>
        <taxon>Streptophyta</taxon>
        <taxon>Embryophyta</taxon>
        <taxon>Tracheophyta</taxon>
        <taxon>Spermatophyta</taxon>
        <taxon>Magnoliopsida</taxon>
        <taxon>eudicotyledons</taxon>
        <taxon>Gunneridae</taxon>
        <taxon>Pentapetalae</taxon>
        <taxon>rosids</taxon>
        <taxon>malvids</taxon>
        <taxon>Sapindales</taxon>
        <taxon>Sapindaceae</taxon>
        <taxon>Hippocastanoideae</taxon>
        <taxon>Acereae</taxon>
        <taxon>Dipteronia</taxon>
    </lineage>
</organism>
<protein>
    <submittedName>
        <fullName evidence="1">Uncharacterized protein</fullName>
    </submittedName>
</protein>
<sequence>MKCRHSPSLDETMVLHLTVGGKEEAGWPPPVESQGGDAGYGRIRMGTEEIAKLCASMSLKERKGSVRRLNDELKDVGEVREVDVEPSGDCLGKFLRVQVAIEIDKPLRRILLVDVLGDGEETVSPIQYERLPNFYFRCGMLGHTSYDVVDERGSFDSLLSLMAIVLYRRLNNVQKGGCIRNMGGVCLDGVGRVNSCVNGLEGIPLGSKGPVGVIIDNGPQMDVDCEIMGAGKSKASFTEEGIGHEKPKYDSSETGSEFLSGVGNLWAFRCLTELKKGFNPDIVFLMETKATHSLMKLYRVRLGFAGKFVINNYGKSGG</sequence>
<proteinExistence type="predicted"/>
<accession>A0AAE0AIM5</accession>
<dbReference type="Proteomes" id="UP001281410">
    <property type="component" value="Unassembled WGS sequence"/>
</dbReference>